<protein>
    <recommendedName>
        <fullName evidence="2">A-kinase anchor protein 7-like phosphoesterase domain-containing protein</fullName>
    </recommendedName>
</protein>
<dbReference type="Pfam" id="PF10469">
    <property type="entry name" value="AKAP7_NLS"/>
    <property type="match status" value="1"/>
</dbReference>
<evidence type="ECO:0000259" key="2">
    <source>
        <dbReference type="Pfam" id="PF10469"/>
    </source>
</evidence>
<gene>
    <name evidence="3" type="ORF">LAMO00422_LOCUS18938</name>
</gene>
<dbReference type="AlphaFoldDB" id="A0A7S0H1M3"/>
<feature type="compositionally biased region" description="Basic and acidic residues" evidence="1">
    <location>
        <begin position="296"/>
        <end position="309"/>
    </location>
</feature>
<feature type="region of interest" description="Disordered" evidence="1">
    <location>
        <begin position="181"/>
        <end position="217"/>
    </location>
</feature>
<reference evidence="3" key="1">
    <citation type="submission" date="2021-01" db="EMBL/GenBank/DDBJ databases">
        <authorList>
            <person name="Corre E."/>
            <person name="Pelletier E."/>
            <person name="Niang G."/>
            <person name="Scheremetjew M."/>
            <person name="Finn R."/>
            <person name="Kale V."/>
            <person name="Holt S."/>
            <person name="Cochrane G."/>
            <person name="Meng A."/>
            <person name="Brown T."/>
            <person name="Cohen L."/>
        </authorList>
    </citation>
    <scope>NUCLEOTIDE SEQUENCE</scope>
    <source>
        <strain evidence="3">CCMP2058</strain>
    </source>
</reference>
<accession>A0A7S0H1M3</accession>
<dbReference type="PANTHER" id="PTHR46656:SF3">
    <property type="entry name" value="PUTATIVE-RELATED"/>
    <property type="match status" value="1"/>
</dbReference>
<dbReference type="PANTHER" id="PTHR46656">
    <property type="entry name" value="PUTATIVE-RELATED"/>
    <property type="match status" value="1"/>
</dbReference>
<feature type="domain" description="A-kinase anchor protein 7-like phosphoesterase" evidence="2">
    <location>
        <begin position="484"/>
        <end position="696"/>
    </location>
</feature>
<feature type="compositionally biased region" description="Low complexity" evidence="1">
    <location>
        <begin position="181"/>
        <end position="200"/>
    </location>
</feature>
<name>A0A7S0H1M3_9EUKA</name>
<dbReference type="Gene3D" id="3.90.1140.10">
    <property type="entry name" value="Cyclic phosphodiesterase"/>
    <property type="match status" value="1"/>
</dbReference>
<evidence type="ECO:0000313" key="3">
    <source>
        <dbReference type="EMBL" id="CAD8459980.1"/>
    </source>
</evidence>
<sequence>MDDTTSERIPAIIWHAPFMSGGGYCSEATSFAMGLSKMTKVQIVHHGDSYKNAYIDGLDEGTYQTLYNMAVKTKLDPADSVCVCHSEPGAWYPPNYMTSRCPPEGSAYTVGRTMFETDRLPRGWEKRINQLDETWVPTEFHREVFAAGGVDPERLVVIGEPVDTQFFNPFDPSLQCFNFSNLPPRGSPGSPNSQSPGDSSENPGDSSETSGGISEALAPGIPGEFRFLSVFKWEERKGWDLLLEAYLEEFEASDPVTLYILTNAYHSADDFEAQIRKFVESHPTLAVRVSMSPPGDLRESSRESTETARDQNPGDPHETSGDLNTKMRGLPRVELLKSGIPTRHMPCLYREMDAFVLPSRGEGWGRPHVEAMSMGLPVIATNWSGPTEFMTPLNSYPLKINSLVSVKNGPFRGHKWADPSVSHLRELMRHVFEHPGEAKKKGLQARKDMEENYCMECLNRVVGKRLAHIGHLISRRKFKKSAPPNYFTCLHVTNPRVLEVVRDIQRKLRSMLPDAEDIGVDLESLHVTLNLLRIDSDSELETVLAKFVSIGATIRKTLFSQGSPRLIFEKLSNFAGDVLYLAPDNEGERVLNEIKSLIEAPFQAFSSSILSKSQPSPTPHLTIAKSLCQSHCQNGEVDDGECQQSSQCRKRVLKSFRRLVEEAGREYGEEEFGEVLLCKMGREKGKFYQVVKRISLK</sequence>
<dbReference type="SUPFAM" id="SSF53756">
    <property type="entry name" value="UDP-Glycosyltransferase/glycogen phosphorylase"/>
    <property type="match status" value="1"/>
</dbReference>
<dbReference type="SUPFAM" id="SSF55144">
    <property type="entry name" value="LigT-like"/>
    <property type="match status" value="1"/>
</dbReference>
<feature type="region of interest" description="Disordered" evidence="1">
    <location>
        <begin position="287"/>
        <end position="328"/>
    </location>
</feature>
<dbReference type="Gene3D" id="3.40.50.2000">
    <property type="entry name" value="Glycogen Phosphorylase B"/>
    <property type="match status" value="1"/>
</dbReference>
<dbReference type="EMBL" id="HBEM01027781">
    <property type="protein sequence ID" value="CAD8459980.1"/>
    <property type="molecule type" value="Transcribed_RNA"/>
</dbReference>
<evidence type="ECO:0000256" key="1">
    <source>
        <dbReference type="SAM" id="MobiDB-lite"/>
    </source>
</evidence>
<dbReference type="InterPro" id="IPR019510">
    <property type="entry name" value="AKAP7-like_phosphoesterase"/>
</dbReference>
<proteinExistence type="predicted"/>
<dbReference type="InterPro" id="IPR009097">
    <property type="entry name" value="Cyclic_Pdiesterase"/>
</dbReference>
<dbReference type="Pfam" id="PF13692">
    <property type="entry name" value="Glyco_trans_1_4"/>
    <property type="match status" value="1"/>
</dbReference>
<organism evidence="3">
    <name type="scientific">Amorphochlora amoebiformis</name>
    <dbReference type="NCBI Taxonomy" id="1561963"/>
    <lineage>
        <taxon>Eukaryota</taxon>
        <taxon>Sar</taxon>
        <taxon>Rhizaria</taxon>
        <taxon>Cercozoa</taxon>
        <taxon>Chlorarachniophyceae</taxon>
        <taxon>Amorphochlora</taxon>
    </lineage>
</organism>
<feature type="compositionally biased region" description="Polar residues" evidence="1">
    <location>
        <begin position="201"/>
        <end position="212"/>
    </location>
</feature>